<evidence type="ECO:0000313" key="3">
    <source>
        <dbReference type="Proteomes" id="UP000008530"/>
    </source>
</evidence>
<name>G3BLP0_9CAUD</name>
<reference evidence="2 3" key="1">
    <citation type="journal article" date="2011" name="J. Virol.">
        <title>Genomic and proteomic characterization of the broad host range Salmonella phage PVP-SE1 - The creation of a new phage genus.</title>
        <authorList>
            <person name="Santos S.B."/>
            <person name="Kropinski A.M."/>
            <person name="Ceyssens P.J."/>
            <person name="Ackermann H.W."/>
            <person name="Villegas A."/>
            <person name="Lavigne R."/>
            <person name="Krylov V.N."/>
            <person name="Carvalho C.M."/>
            <person name="Ferreira E.C."/>
            <person name="Azeredo J."/>
        </authorList>
    </citation>
    <scope>NUCLEOTIDE SEQUENCE [LARGE SCALE GENOMIC DNA]</scope>
    <source>
        <strain evidence="2">PVP-SE1</strain>
    </source>
</reference>
<keyword evidence="3" id="KW-1185">Reference proteome</keyword>
<accession>G3BLP0</accession>
<proteinExistence type="predicted"/>
<dbReference type="OrthoDB" id="37122at10239"/>
<gene>
    <name evidence="2" type="primary">25</name>
</gene>
<evidence type="ECO:0000256" key="1">
    <source>
        <dbReference type="SAM" id="Coils"/>
    </source>
</evidence>
<dbReference type="GeneID" id="11258005"/>
<dbReference type="KEGG" id="vg:11258005"/>
<dbReference type="EMBL" id="GU070616">
    <property type="protein sequence ID" value="ADP02420.1"/>
    <property type="molecule type" value="Genomic_DNA"/>
</dbReference>
<protein>
    <submittedName>
        <fullName evidence="2">Uncharacterized protein 25</fullName>
    </submittedName>
</protein>
<keyword evidence="1" id="KW-0175">Coiled coil</keyword>
<evidence type="ECO:0000313" key="2">
    <source>
        <dbReference type="EMBL" id="ADP02420.1"/>
    </source>
</evidence>
<dbReference type="RefSeq" id="YP_004893831.1">
    <property type="nucleotide sequence ID" value="NC_016071.1"/>
</dbReference>
<dbReference type="Proteomes" id="UP000008530">
    <property type="component" value="Segment"/>
</dbReference>
<feature type="coiled-coil region" evidence="1">
    <location>
        <begin position="39"/>
        <end position="89"/>
    </location>
</feature>
<organism evidence="2 3">
    <name type="scientific">Salmonella phage PVPSE1</name>
    <dbReference type="NCBI Taxonomy" id="889338"/>
    <lineage>
        <taxon>Viruses</taxon>
        <taxon>Duplodnaviria</taxon>
        <taxon>Heunggongvirae</taxon>
        <taxon>Uroviricota</taxon>
        <taxon>Caudoviricetes</taxon>
        <taxon>Vequintavirinae</taxon>
        <taxon>Seunavirus</taxon>
        <taxon>Seunavirus PVPSE1</taxon>
    </lineage>
</organism>
<sequence length="90" mass="9950">MKKIILATLLALSCSVQATEFYTDTLAKRITDAGNADMLDAYKQGLERAKAKKDAAEIEVKIAELQVAVSKMEKQMIILTNAVEEMEKSK</sequence>